<comment type="caution">
    <text evidence="2">The sequence shown here is derived from an EMBL/GenBank/DDBJ whole genome shotgun (WGS) entry which is preliminary data.</text>
</comment>
<organism evidence="2 3">
    <name type="scientific">candidate division WWE3 bacterium RIFCSPLOWO2_01_FULL_53_14</name>
    <dbReference type="NCBI Taxonomy" id="1802628"/>
    <lineage>
        <taxon>Bacteria</taxon>
        <taxon>Katanobacteria</taxon>
    </lineage>
</organism>
<dbReference type="EMBL" id="MEVL01000005">
    <property type="protein sequence ID" value="OGC62702.1"/>
    <property type="molecule type" value="Genomic_DNA"/>
</dbReference>
<evidence type="ECO:0000313" key="3">
    <source>
        <dbReference type="Proteomes" id="UP000176967"/>
    </source>
</evidence>
<gene>
    <name evidence="2" type="ORF">A2890_00390</name>
</gene>
<feature type="transmembrane region" description="Helical" evidence="1">
    <location>
        <begin position="16"/>
        <end position="38"/>
    </location>
</feature>
<name>A0A1F4VZW0_UNCKA</name>
<reference evidence="2 3" key="1">
    <citation type="journal article" date="2016" name="Nat. Commun.">
        <title>Thousands of microbial genomes shed light on interconnected biogeochemical processes in an aquifer system.</title>
        <authorList>
            <person name="Anantharaman K."/>
            <person name="Brown C.T."/>
            <person name="Hug L.A."/>
            <person name="Sharon I."/>
            <person name="Castelle C.J."/>
            <person name="Probst A.J."/>
            <person name="Thomas B.C."/>
            <person name="Singh A."/>
            <person name="Wilkins M.J."/>
            <person name="Karaoz U."/>
            <person name="Brodie E.L."/>
            <person name="Williams K.H."/>
            <person name="Hubbard S.S."/>
            <person name="Banfield J.F."/>
        </authorList>
    </citation>
    <scope>NUCLEOTIDE SEQUENCE [LARGE SCALE GENOMIC DNA]</scope>
</reference>
<keyword evidence="1" id="KW-0472">Membrane</keyword>
<proteinExistence type="predicted"/>
<sequence length="396" mass="44639">MSLPAIIKGVSARKKFLLLGGLIFILILGLGAGGFRWWSHREFERFAQSIEDLSQKEMSVILATNELEKEFKEEFDAIVFKETGNLTNNKKHLTRTEEIHDEIYGKIEDEYLPLIDEKIAEINQFLDRRRYLWLWGDENKFLDLIASISEAAARAKTADADVIEADALLSPATFALQADTLNYFGFLKTYGSALPSSAMMTALAPFKKYTTGYKFPNEDLLKESYLSVYKALTNYKALYGKIYEMYAAYTSGDYAKTERLAGEVAAISERDFDMTVDLEPINRPLFQGELDAHVNALLAANLYRESKLGEVSFGSRRLAAFALMWATELYALDHDDKYPTADTVTAAVELLVDGKYLPALFQFDQATFSGTMGKDKYQISFTDEVTGQEISLFSTD</sequence>
<keyword evidence="1" id="KW-0812">Transmembrane</keyword>
<accession>A0A1F4VZW0</accession>
<keyword evidence="1" id="KW-1133">Transmembrane helix</keyword>
<dbReference type="STRING" id="1802628.A2890_00390"/>
<dbReference type="Proteomes" id="UP000176967">
    <property type="component" value="Unassembled WGS sequence"/>
</dbReference>
<dbReference type="AlphaFoldDB" id="A0A1F4VZW0"/>
<evidence type="ECO:0000256" key="1">
    <source>
        <dbReference type="SAM" id="Phobius"/>
    </source>
</evidence>
<evidence type="ECO:0000313" key="2">
    <source>
        <dbReference type="EMBL" id="OGC62702.1"/>
    </source>
</evidence>
<protein>
    <submittedName>
        <fullName evidence="2">Uncharacterized protein</fullName>
    </submittedName>
</protein>